<dbReference type="InterPro" id="IPR014001">
    <property type="entry name" value="Helicase_ATP-bd"/>
</dbReference>
<name>A0A6V6ZCH4_9FLAO</name>
<evidence type="ECO:0000259" key="5">
    <source>
        <dbReference type="SMART" id="SM00487"/>
    </source>
</evidence>
<keyword evidence="4" id="KW-0067">ATP-binding</keyword>
<dbReference type="GO" id="GO:0004386">
    <property type="term" value="F:helicase activity"/>
    <property type="evidence" value="ECO:0007669"/>
    <property type="project" value="UniProtKB-KW"/>
</dbReference>
<dbReference type="PANTHER" id="PTHR47961:SF6">
    <property type="entry name" value="DNA-DIRECTED DNA POLYMERASE"/>
    <property type="match status" value="1"/>
</dbReference>
<dbReference type="EMBL" id="CAIJDO010000269">
    <property type="protein sequence ID" value="CAD0009488.1"/>
    <property type="molecule type" value="Genomic_DNA"/>
</dbReference>
<proteinExistence type="predicted"/>
<dbReference type="Gene3D" id="3.40.50.300">
    <property type="entry name" value="P-loop containing nucleotide triphosphate hydrolases"/>
    <property type="match status" value="2"/>
</dbReference>
<accession>A0A6V6ZCH4</accession>
<dbReference type="Proteomes" id="UP000556700">
    <property type="component" value="Unassembled WGS sequence"/>
</dbReference>
<dbReference type="AlphaFoldDB" id="A0A6V6ZCH4"/>
<evidence type="ECO:0000256" key="4">
    <source>
        <dbReference type="ARBA" id="ARBA00022840"/>
    </source>
</evidence>
<reference evidence="6 7" key="1">
    <citation type="submission" date="2020-06" db="EMBL/GenBank/DDBJ databases">
        <authorList>
            <person name="Criscuolo A."/>
        </authorList>
    </citation>
    <scope>NUCLEOTIDE SEQUENCE [LARGE SCALE GENOMIC DNA]</scope>
    <source>
        <strain evidence="7">CIP 110025</strain>
    </source>
</reference>
<evidence type="ECO:0000313" key="7">
    <source>
        <dbReference type="Proteomes" id="UP000556700"/>
    </source>
</evidence>
<sequence>MNLNTIKTSKDPAKDLSQLIDTIHREGPKDSGLLENLSYFKEFHPQIFEEFEEKIISALGLFYKIGNPGNLYSFLMQGFGNEHMEDHGALLTPVQASIRRAIDEKQYISISAPTSAGKSYSIRDFLAEGTGDAVVVVPSRALIAEYMNSMRRKFENDKSVMISSFVDLVYNDRKLRRIFVLTPERSKDLYKFKNELNIQTFFFDEAQISEENSRGITFDIAVRRVKKHFPNAKIIFAHPFIENPEAQFSKHQLPINNGYGRSYLHGSVGKLCIVLKEDQYYYFSPYISNGYWKKNYIAFDGDFRNFALTGQHSILVYVSKNSIYKGSFKEGFEDYIASLPDVTNEDALQIIDNISDMVGADKTRHISFLVNLLKKGIVIHHGSIPLEVRFLIEDFIRGKHSTLCFATSTLAQGINMPFDIVWLENNKFEGDEHERALAFKNLIGRAGRLTENKIFDYGYVYTTNAKLFSERIKTTFTLSEKSILENPKDGEHNEDDKELIDAINNNTFDDEKNIPISKVERLSTSVVLLAAKQFLDIFYRFPNDLRNSIGGASNKSNRDNAKISLKKIYEASLGRMLNGGETNVFNQAIDIFFHAAQGRSFSEIVGLRYSSITNRDKPNEPFGAFSQPAKKLPDSSLNVYGLYEKNTPKENVSYDSIVYDTYDYMDQVISFSLSDIFIAAFKIYGEKRNDSRAEKIVELFRYNTNNKIHILLLRYGFSPEIIKEIAPYVDTIDEDRIIFLPTIQNTSDFVRNMVSWYLPE</sequence>
<keyword evidence="3" id="KW-0347">Helicase</keyword>
<dbReference type="RefSeq" id="WP_031453389.1">
    <property type="nucleotide sequence ID" value="NZ_CAIJDO010000269.1"/>
</dbReference>
<evidence type="ECO:0000256" key="3">
    <source>
        <dbReference type="ARBA" id="ARBA00022806"/>
    </source>
</evidence>
<dbReference type="Pfam" id="PF00270">
    <property type="entry name" value="DEAD"/>
    <property type="match status" value="1"/>
</dbReference>
<dbReference type="GO" id="GO:0016787">
    <property type="term" value="F:hydrolase activity"/>
    <property type="evidence" value="ECO:0007669"/>
    <property type="project" value="UniProtKB-KW"/>
</dbReference>
<keyword evidence="2" id="KW-0378">Hydrolase</keyword>
<feature type="domain" description="Helicase ATP-binding" evidence="5">
    <location>
        <begin position="87"/>
        <end position="256"/>
    </location>
</feature>
<dbReference type="PANTHER" id="PTHR47961">
    <property type="entry name" value="DNA POLYMERASE THETA, PUTATIVE (AFU_ORTHOLOGUE AFUA_1G05260)-RELATED"/>
    <property type="match status" value="1"/>
</dbReference>
<comment type="caution">
    <text evidence="6">The sequence shown here is derived from an EMBL/GenBank/DDBJ whole genome shotgun (WGS) entry which is preliminary data.</text>
</comment>
<dbReference type="GO" id="GO:0005524">
    <property type="term" value="F:ATP binding"/>
    <property type="evidence" value="ECO:0007669"/>
    <property type="project" value="UniProtKB-KW"/>
</dbReference>
<dbReference type="InterPro" id="IPR011545">
    <property type="entry name" value="DEAD/DEAH_box_helicase_dom"/>
</dbReference>
<dbReference type="SMART" id="SM00487">
    <property type="entry name" value="DEXDc"/>
    <property type="match status" value="1"/>
</dbReference>
<organism evidence="6 7">
    <name type="scientific">Flavobacterium chungangense</name>
    <dbReference type="NCBI Taxonomy" id="554283"/>
    <lineage>
        <taxon>Bacteria</taxon>
        <taxon>Pseudomonadati</taxon>
        <taxon>Bacteroidota</taxon>
        <taxon>Flavobacteriia</taxon>
        <taxon>Flavobacteriales</taxon>
        <taxon>Flavobacteriaceae</taxon>
        <taxon>Flavobacterium</taxon>
    </lineage>
</organism>
<evidence type="ECO:0000256" key="1">
    <source>
        <dbReference type="ARBA" id="ARBA00022741"/>
    </source>
</evidence>
<dbReference type="InterPro" id="IPR050474">
    <property type="entry name" value="Hel308_SKI2-like"/>
</dbReference>
<protein>
    <recommendedName>
        <fullName evidence="5">Helicase ATP-binding domain-containing protein</fullName>
    </recommendedName>
</protein>
<gene>
    <name evidence="6" type="ORF">FLACHUCJ7_04263</name>
</gene>
<evidence type="ECO:0000313" key="6">
    <source>
        <dbReference type="EMBL" id="CAD0009488.1"/>
    </source>
</evidence>
<evidence type="ECO:0000256" key="2">
    <source>
        <dbReference type="ARBA" id="ARBA00022801"/>
    </source>
</evidence>
<dbReference type="GO" id="GO:0003676">
    <property type="term" value="F:nucleic acid binding"/>
    <property type="evidence" value="ECO:0007669"/>
    <property type="project" value="InterPro"/>
</dbReference>
<keyword evidence="1" id="KW-0547">Nucleotide-binding</keyword>
<dbReference type="SUPFAM" id="SSF52540">
    <property type="entry name" value="P-loop containing nucleoside triphosphate hydrolases"/>
    <property type="match status" value="1"/>
</dbReference>
<keyword evidence="7" id="KW-1185">Reference proteome</keyword>
<dbReference type="InterPro" id="IPR027417">
    <property type="entry name" value="P-loop_NTPase"/>
</dbReference>